<proteinExistence type="inferred from homology"/>
<comment type="similarity">
    <text evidence="2">Belongs to the UPF0382 family.</text>
</comment>
<dbReference type="EMBL" id="JAVDQA010000001">
    <property type="protein sequence ID" value="MDR6299460.1"/>
    <property type="molecule type" value="Genomic_DNA"/>
</dbReference>
<feature type="transmembrane region" description="Helical" evidence="6">
    <location>
        <begin position="45"/>
        <end position="62"/>
    </location>
</feature>
<keyword evidence="3 6" id="KW-0812">Transmembrane</keyword>
<evidence type="ECO:0000256" key="5">
    <source>
        <dbReference type="ARBA" id="ARBA00023136"/>
    </source>
</evidence>
<evidence type="ECO:0000256" key="4">
    <source>
        <dbReference type="ARBA" id="ARBA00022989"/>
    </source>
</evidence>
<evidence type="ECO:0000256" key="3">
    <source>
        <dbReference type="ARBA" id="ARBA00022692"/>
    </source>
</evidence>
<dbReference type="PANTHER" id="PTHR43461:SF1">
    <property type="entry name" value="TRANSMEMBRANE PROTEIN 256"/>
    <property type="match status" value="1"/>
</dbReference>
<dbReference type="PANTHER" id="PTHR43461">
    <property type="entry name" value="TRANSMEMBRANE PROTEIN 256"/>
    <property type="match status" value="1"/>
</dbReference>
<reference evidence="7 8" key="1">
    <citation type="submission" date="2023-07" db="EMBL/GenBank/DDBJ databases">
        <title>Genomic Encyclopedia of Type Strains, Phase IV (KMG-IV): sequencing the most valuable type-strain genomes for metagenomic binning, comparative biology and taxonomic classification.</title>
        <authorList>
            <person name="Goeker M."/>
        </authorList>
    </citation>
    <scope>NUCLEOTIDE SEQUENCE [LARGE SCALE GENOMIC DNA]</scope>
    <source>
        <strain evidence="7 8">DSM 102814</strain>
    </source>
</reference>
<dbReference type="Pfam" id="PF04241">
    <property type="entry name" value="DUF423"/>
    <property type="match status" value="1"/>
</dbReference>
<dbReference type="RefSeq" id="WP_309726167.1">
    <property type="nucleotide sequence ID" value="NZ_JAVDQA010000001.1"/>
</dbReference>
<evidence type="ECO:0000256" key="6">
    <source>
        <dbReference type="SAM" id="Phobius"/>
    </source>
</evidence>
<name>A0ABU1K1I2_9FLAO</name>
<keyword evidence="8" id="KW-1185">Reference proteome</keyword>
<feature type="transmembrane region" description="Helical" evidence="6">
    <location>
        <begin position="5"/>
        <end position="25"/>
    </location>
</feature>
<dbReference type="InterPro" id="IPR006696">
    <property type="entry name" value="DUF423"/>
</dbReference>
<comment type="subcellular location">
    <subcellularLocation>
        <location evidence="1">Membrane</location>
        <topology evidence="1">Multi-pass membrane protein</topology>
    </subcellularLocation>
</comment>
<dbReference type="Proteomes" id="UP001257659">
    <property type="component" value="Unassembled WGS sequence"/>
</dbReference>
<accession>A0ABU1K1I2</accession>
<organism evidence="7 8">
    <name type="scientific">Mesonia maritima</name>
    <dbReference type="NCBI Taxonomy" id="1793873"/>
    <lineage>
        <taxon>Bacteria</taxon>
        <taxon>Pseudomonadati</taxon>
        <taxon>Bacteroidota</taxon>
        <taxon>Flavobacteriia</taxon>
        <taxon>Flavobacteriales</taxon>
        <taxon>Flavobacteriaceae</taxon>
        <taxon>Mesonia</taxon>
    </lineage>
</organism>
<gene>
    <name evidence="7" type="ORF">GGR31_000076</name>
</gene>
<keyword evidence="5 6" id="KW-0472">Membrane</keyword>
<feature type="transmembrane region" description="Helical" evidence="6">
    <location>
        <begin position="101"/>
        <end position="121"/>
    </location>
</feature>
<protein>
    <submittedName>
        <fullName evidence="7">Uncharacterized membrane protein YgdD (TMEM256/DUF423 family)</fullName>
    </submittedName>
</protein>
<comment type="caution">
    <text evidence="7">The sequence shown here is derived from an EMBL/GenBank/DDBJ whole genome shotgun (WGS) entry which is preliminary data.</text>
</comment>
<evidence type="ECO:0000313" key="7">
    <source>
        <dbReference type="EMBL" id="MDR6299460.1"/>
    </source>
</evidence>
<evidence type="ECO:0000256" key="2">
    <source>
        <dbReference type="ARBA" id="ARBA00009694"/>
    </source>
</evidence>
<keyword evidence="4 6" id="KW-1133">Transmembrane helix</keyword>
<evidence type="ECO:0000256" key="1">
    <source>
        <dbReference type="ARBA" id="ARBA00004141"/>
    </source>
</evidence>
<evidence type="ECO:0000313" key="8">
    <source>
        <dbReference type="Proteomes" id="UP001257659"/>
    </source>
</evidence>
<sequence length="129" mass="14304">MHQKLLILGSVSGFIAIILGAFGSHGLAQLINEKSINTFEVGVRYQFYHALFALLLGSFKFLTTKAKNILFYLLLSGTILFSGSIYFLSTNALSSFDFKTIGFLTPIGGFLLIFAWFLLIVKVAKLKKK</sequence>
<feature type="transmembrane region" description="Helical" evidence="6">
    <location>
        <begin position="69"/>
        <end position="89"/>
    </location>
</feature>